<name>A0A368JVF4_9BACT</name>
<dbReference type="Proteomes" id="UP000253383">
    <property type="component" value="Unassembled WGS sequence"/>
</dbReference>
<evidence type="ECO:0000313" key="2">
    <source>
        <dbReference type="EMBL" id="RCR70191.1"/>
    </source>
</evidence>
<feature type="transmembrane region" description="Helical" evidence="1">
    <location>
        <begin position="60"/>
        <end position="88"/>
    </location>
</feature>
<dbReference type="EMBL" id="QOWE01000005">
    <property type="protein sequence ID" value="RCR70191.1"/>
    <property type="molecule type" value="Genomic_DNA"/>
</dbReference>
<keyword evidence="3" id="KW-1185">Reference proteome</keyword>
<keyword evidence="1" id="KW-1133">Transmembrane helix</keyword>
<dbReference type="OrthoDB" id="825516at2"/>
<accession>A0A368JVF4</accession>
<feature type="transmembrane region" description="Helical" evidence="1">
    <location>
        <begin position="100"/>
        <end position="121"/>
    </location>
</feature>
<keyword evidence="1" id="KW-0472">Membrane</keyword>
<evidence type="ECO:0000313" key="3">
    <source>
        <dbReference type="Proteomes" id="UP000253383"/>
    </source>
</evidence>
<reference evidence="2 3" key="1">
    <citation type="submission" date="2018-07" db="EMBL/GenBank/DDBJ databases">
        <title>Genome analysis of Larkinella rosea.</title>
        <authorList>
            <person name="Zhou Z."/>
            <person name="Wang G."/>
        </authorList>
    </citation>
    <scope>NUCLEOTIDE SEQUENCE [LARGE SCALE GENOMIC DNA]</scope>
    <source>
        <strain evidence="3">zzj9</strain>
    </source>
</reference>
<evidence type="ECO:0000256" key="1">
    <source>
        <dbReference type="SAM" id="Phobius"/>
    </source>
</evidence>
<sequence length="122" mass="14305">MALRQVNVFRFAFLCALAMLAQWAFQYFLISDQLYFNSLSNQLTYERIQELIDQGKKWQWLGYALVPVLYLVKFGLVAGCLGIGYFFATSQFAFRRFFGVAIQAELVFLIPILFKLLWFLFV</sequence>
<dbReference type="AlphaFoldDB" id="A0A368JVF4"/>
<protein>
    <submittedName>
        <fullName evidence="2">Uncharacterized protein</fullName>
    </submittedName>
</protein>
<dbReference type="RefSeq" id="WP_114405357.1">
    <property type="nucleotide sequence ID" value="NZ_QOWE01000005.1"/>
</dbReference>
<keyword evidence="1" id="KW-0812">Transmembrane</keyword>
<gene>
    <name evidence="2" type="ORF">DUE52_07450</name>
</gene>
<feature type="transmembrane region" description="Helical" evidence="1">
    <location>
        <begin position="12"/>
        <end position="30"/>
    </location>
</feature>
<proteinExistence type="predicted"/>
<comment type="caution">
    <text evidence="2">The sequence shown here is derived from an EMBL/GenBank/DDBJ whole genome shotgun (WGS) entry which is preliminary data.</text>
</comment>
<organism evidence="2 3">
    <name type="scientific">Larkinella punicea</name>
    <dbReference type="NCBI Taxonomy" id="2315727"/>
    <lineage>
        <taxon>Bacteria</taxon>
        <taxon>Pseudomonadati</taxon>
        <taxon>Bacteroidota</taxon>
        <taxon>Cytophagia</taxon>
        <taxon>Cytophagales</taxon>
        <taxon>Spirosomataceae</taxon>
        <taxon>Larkinella</taxon>
    </lineage>
</organism>